<dbReference type="InParanoid" id="I7M906"/>
<dbReference type="RefSeq" id="XP_001020650.1">
    <property type="nucleotide sequence ID" value="XM_001020650.1"/>
</dbReference>
<evidence type="ECO:0000313" key="3">
    <source>
        <dbReference type="Proteomes" id="UP000009168"/>
    </source>
</evidence>
<dbReference type="Proteomes" id="UP000009168">
    <property type="component" value="Unassembled WGS sequence"/>
</dbReference>
<dbReference type="KEGG" id="tet:TTHERM_00220780"/>
<organism evidence="2 3">
    <name type="scientific">Tetrahymena thermophila (strain SB210)</name>
    <dbReference type="NCBI Taxonomy" id="312017"/>
    <lineage>
        <taxon>Eukaryota</taxon>
        <taxon>Sar</taxon>
        <taxon>Alveolata</taxon>
        <taxon>Ciliophora</taxon>
        <taxon>Intramacronucleata</taxon>
        <taxon>Oligohymenophorea</taxon>
        <taxon>Hymenostomatida</taxon>
        <taxon>Tetrahymenina</taxon>
        <taxon>Tetrahymenidae</taxon>
        <taxon>Tetrahymena</taxon>
    </lineage>
</organism>
<reference evidence="3" key="1">
    <citation type="journal article" date="2006" name="PLoS Biol.">
        <title>Macronuclear genome sequence of the ciliate Tetrahymena thermophila, a model eukaryote.</title>
        <authorList>
            <person name="Eisen J.A."/>
            <person name="Coyne R.S."/>
            <person name="Wu M."/>
            <person name="Wu D."/>
            <person name="Thiagarajan M."/>
            <person name="Wortman J.R."/>
            <person name="Badger J.H."/>
            <person name="Ren Q."/>
            <person name="Amedeo P."/>
            <person name="Jones K.M."/>
            <person name="Tallon L.J."/>
            <person name="Delcher A.L."/>
            <person name="Salzberg S.L."/>
            <person name="Silva J.C."/>
            <person name="Haas B.J."/>
            <person name="Majoros W.H."/>
            <person name="Farzad M."/>
            <person name="Carlton J.M."/>
            <person name="Smith R.K. Jr."/>
            <person name="Garg J."/>
            <person name="Pearlman R.E."/>
            <person name="Karrer K.M."/>
            <person name="Sun L."/>
            <person name="Manning G."/>
            <person name="Elde N.C."/>
            <person name="Turkewitz A.P."/>
            <person name="Asai D.J."/>
            <person name="Wilkes D.E."/>
            <person name="Wang Y."/>
            <person name="Cai H."/>
            <person name="Collins K."/>
            <person name="Stewart B.A."/>
            <person name="Lee S.R."/>
            <person name="Wilamowska K."/>
            <person name="Weinberg Z."/>
            <person name="Ruzzo W.L."/>
            <person name="Wloga D."/>
            <person name="Gaertig J."/>
            <person name="Frankel J."/>
            <person name="Tsao C.-C."/>
            <person name="Gorovsky M.A."/>
            <person name="Keeling P.J."/>
            <person name="Waller R.F."/>
            <person name="Patron N.J."/>
            <person name="Cherry J.M."/>
            <person name="Stover N.A."/>
            <person name="Krieger C.J."/>
            <person name="del Toro C."/>
            <person name="Ryder H.F."/>
            <person name="Williamson S.C."/>
            <person name="Barbeau R.A."/>
            <person name="Hamilton E.P."/>
            <person name="Orias E."/>
        </authorList>
    </citation>
    <scope>NUCLEOTIDE SEQUENCE [LARGE SCALE GENOMIC DNA]</scope>
    <source>
        <strain evidence="3">SB210</strain>
    </source>
</reference>
<gene>
    <name evidence="2" type="ORF">TTHERM_00220780</name>
</gene>
<feature type="region of interest" description="Disordered" evidence="1">
    <location>
        <begin position="1"/>
        <end position="103"/>
    </location>
</feature>
<name>I7M906_TETTS</name>
<protein>
    <submittedName>
        <fullName evidence="2">Uncharacterized protein</fullName>
    </submittedName>
</protein>
<dbReference type="AlphaFoldDB" id="I7M906"/>
<evidence type="ECO:0000313" key="2">
    <source>
        <dbReference type="EMBL" id="EAS00405.1"/>
    </source>
</evidence>
<feature type="compositionally biased region" description="Polar residues" evidence="1">
    <location>
        <begin position="79"/>
        <end position="103"/>
    </location>
</feature>
<evidence type="ECO:0000256" key="1">
    <source>
        <dbReference type="SAM" id="MobiDB-lite"/>
    </source>
</evidence>
<accession>I7M906</accession>
<proteinExistence type="predicted"/>
<feature type="compositionally biased region" description="Low complexity" evidence="1">
    <location>
        <begin position="53"/>
        <end position="64"/>
    </location>
</feature>
<feature type="compositionally biased region" description="Polar residues" evidence="1">
    <location>
        <begin position="12"/>
        <end position="43"/>
    </location>
</feature>
<dbReference type="EMBL" id="GG662621">
    <property type="protein sequence ID" value="EAS00405.1"/>
    <property type="molecule type" value="Genomic_DNA"/>
</dbReference>
<dbReference type="GeneID" id="7833805"/>
<keyword evidence="3" id="KW-1185">Reference proteome</keyword>
<sequence>MGCAKSIPEASQPKQISNQKGNNKSSVAQKAQVKHNQVQVSSEQNKDFRYNENESNSDNESISSRKNNKKKNKQDKEVNMNQQNPAFPSQQLNPSNVNIEEGNNANDNEELLLQQKIQDNQNKFLENLKKQDTQNEFILKSEKNLNNDNQENDDNKENIYMQSNNNEQYIPTQSTKAYGKQESVLNENYCNILRQQSINNNNYPMNSGISINGSINMLNSGSRLQNSNIVTSGLDYEKKKRELIRKVSDDIDEIEEIDENNFQFGATNKESNKLKSNLLKPKKLEYQDDENDADIYLKQQKQQIKQKTDITNNNSKITNINNIADDDDEF</sequence>
<dbReference type="HOGENOM" id="CLU_843303_0_0_1"/>